<keyword evidence="1" id="KW-0812">Transmembrane</keyword>
<feature type="signal peptide" evidence="2">
    <location>
        <begin position="1"/>
        <end position="19"/>
    </location>
</feature>
<proteinExistence type="predicted"/>
<keyword evidence="1" id="KW-0472">Membrane</keyword>
<feature type="chain" id="PRO_5031349917" evidence="2">
    <location>
        <begin position="20"/>
        <end position="206"/>
    </location>
</feature>
<keyword evidence="2" id="KW-0732">Signal</keyword>
<dbReference type="EMBL" id="JACHVC010000006">
    <property type="protein sequence ID" value="MBC2605098.1"/>
    <property type="molecule type" value="Genomic_DNA"/>
</dbReference>
<evidence type="ECO:0000256" key="1">
    <source>
        <dbReference type="SAM" id="Phobius"/>
    </source>
</evidence>
<gene>
    <name evidence="3" type="ORF">H5P27_03490</name>
</gene>
<evidence type="ECO:0000313" key="3">
    <source>
        <dbReference type="EMBL" id="MBC2605098.1"/>
    </source>
</evidence>
<feature type="transmembrane region" description="Helical" evidence="1">
    <location>
        <begin position="180"/>
        <end position="200"/>
    </location>
</feature>
<keyword evidence="1" id="KW-1133">Transmembrane helix</keyword>
<comment type="caution">
    <text evidence="3">The sequence shown here is derived from an EMBL/GenBank/DDBJ whole genome shotgun (WGS) entry which is preliminary data.</text>
</comment>
<evidence type="ECO:0000256" key="2">
    <source>
        <dbReference type="SAM" id="SignalP"/>
    </source>
</evidence>
<sequence length="206" mass="22675">MRTPILALASLILATAAFAQSKQKIAMNMDKVGNVEVVTSMTMPASQWDLWQETVGNNPAALKRETQRSMPAYVLRDFDLKRNDMERSFELKFTALGMCKVDKRGNWIFETGVRNADITELGDAKFMYVDNPQEFGGSIQQVFTISFPEEASDIEVGTDAFGKTVFTFDMQTPGQVNASLLAGSGLMIVGLAWASLSLIAGPKMKE</sequence>
<reference evidence="3 4" key="1">
    <citation type="submission" date="2020-07" db="EMBL/GenBank/DDBJ databases">
        <authorList>
            <person name="Feng X."/>
        </authorList>
    </citation>
    <scope>NUCLEOTIDE SEQUENCE [LARGE SCALE GENOMIC DNA]</scope>
    <source>
        <strain evidence="3 4">JCM23202</strain>
    </source>
</reference>
<protein>
    <submittedName>
        <fullName evidence="3">Uncharacterized protein</fullName>
    </submittedName>
</protein>
<organism evidence="3 4">
    <name type="scientific">Pelagicoccus albus</name>
    <dbReference type="NCBI Taxonomy" id="415222"/>
    <lineage>
        <taxon>Bacteria</taxon>
        <taxon>Pseudomonadati</taxon>
        <taxon>Verrucomicrobiota</taxon>
        <taxon>Opitutia</taxon>
        <taxon>Puniceicoccales</taxon>
        <taxon>Pelagicoccaceae</taxon>
        <taxon>Pelagicoccus</taxon>
    </lineage>
</organism>
<accession>A0A7X1B5V0</accession>
<dbReference type="RefSeq" id="WP_185658993.1">
    <property type="nucleotide sequence ID" value="NZ_CAWPOO010000006.1"/>
</dbReference>
<evidence type="ECO:0000313" key="4">
    <source>
        <dbReference type="Proteomes" id="UP000526501"/>
    </source>
</evidence>
<name>A0A7X1B5V0_9BACT</name>
<dbReference type="AlphaFoldDB" id="A0A7X1B5V0"/>
<keyword evidence="4" id="KW-1185">Reference proteome</keyword>
<dbReference type="Proteomes" id="UP000526501">
    <property type="component" value="Unassembled WGS sequence"/>
</dbReference>